<evidence type="ECO:0000313" key="1">
    <source>
        <dbReference type="EMBL" id="KAJ8897762.1"/>
    </source>
</evidence>
<protein>
    <recommendedName>
        <fullName evidence="3">MHC class I antigen</fullName>
    </recommendedName>
</protein>
<organism evidence="1 2">
    <name type="scientific">Dryococelus australis</name>
    <dbReference type="NCBI Taxonomy" id="614101"/>
    <lineage>
        <taxon>Eukaryota</taxon>
        <taxon>Metazoa</taxon>
        <taxon>Ecdysozoa</taxon>
        <taxon>Arthropoda</taxon>
        <taxon>Hexapoda</taxon>
        <taxon>Insecta</taxon>
        <taxon>Pterygota</taxon>
        <taxon>Neoptera</taxon>
        <taxon>Polyneoptera</taxon>
        <taxon>Phasmatodea</taxon>
        <taxon>Verophasmatodea</taxon>
        <taxon>Anareolatae</taxon>
        <taxon>Phasmatidae</taxon>
        <taxon>Eurycanthinae</taxon>
        <taxon>Dryococelus</taxon>
    </lineage>
</organism>
<evidence type="ECO:0008006" key="3">
    <source>
        <dbReference type="Google" id="ProtNLM"/>
    </source>
</evidence>
<gene>
    <name evidence="1" type="ORF">PR048_003112</name>
</gene>
<comment type="caution">
    <text evidence="1">The sequence shown here is derived from an EMBL/GenBank/DDBJ whole genome shotgun (WGS) entry which is preliminary data.</text>
</comment>
<accession>A0ABQ9IM53</accession>
<proteinExistence type="predicted"/>
<sequence>MPQTVHLATQQYTGETIDEVNITVCIWDVETNTTAFVSDDTWEEAILGVPWLTEQNIVVEPDSQHTDGQQQPHVLTEPLKTMVLDLTGP</sequence>
<dbReference type="EMBL" id="JARBHB010000001">
    <property type="protein sequence ID" value="KAJ8897762.1"/>
    <property type="molecule type" value="Genomic_DNA"/>
</dbReference>
<reference evidence="1 2" key="1">
    <citation type="submission" date="2023-02" db="EMBL/GenBank/DDBJ databases">
        <title>LHISI_Scaffold_Assembly.</title>
        <authorList>
            <person name="Stuart O.P."/>
            <person name="Cleave R."/>
            <person name="Magrath M.J.L."/>
            <person name="Mikheyev A.S."/>
        </authorList>
    </citation>
    <scope>NUCLEOTIDE SEQUENCE [LARGE SCALE GENOMIC DNA]</scope>
    <source>
        <strain evidence="1">Daus_M_001</strain>
        <tissue evidence="1">Leg muscle</tissue>
    </source>
</reference>
<dbReference type="Proteomes" id="UP001159363">
    <property type="component" value="Chromosome 1"/>
</dbReference>
<evidence type="ECO:0000313" key="2">
    <source>
        <dbReference type="Proteomes" id="UP001159363"/>
    </source>
</evidence>
<name>A0ABQ9IM53_9NEOP</name>
<keyword evidence="2" id="KW-1185">Reference proteome</keyword>